<dbReference type="AlphaFoldDB" id="A0A1G5Z4T4"/>
<proteinExistence type="predicted"/>
<accession>A0A1G5Z4T4</accession>
<dbReference type="EMBL" id="FMXM01000013">
    <property type="protein sequence ID" value="SDA89550.1"/>
    <property type="molecule type" value="Genomic_DNA"/>
</dbReference>
<evidence type="ECO:0000313" key="2">
    <source>
        <dbReference type="Proteomes" id="UP000198588"/>
    </source>
</evidence>
<protein>
    <submittedName>
        <fullName evidence="1">Uncharacterized protein</fullName>
    </submittedName>
</protein>
<dbReference type="RefSeq" id="WP_143019454.1">
    <property type="nucleotide sequence ID" value="NZ_FMXM01000013.1"/>
</dbReference>
<organism evidence="1 2">
    <name type="scientific">Mesorhizobium qingshengii</name>
    <dbReference type="NCBI Taxonomy" id="1165689"/>
    <lineage>
        <taxon>Bacteria</taxon>
        <taxon>Pseudomonadati</taxon>
        <taxon>Pseudomonadota</taxon>
        <taxon>Alphaproteobacteria</taxon>
        <taxon>Hyphomicrobiales</taxon>
        <taxon>Phyllobacteriaceae</taxon>
        <taxon>Mesorhizobium</taxon>
    </lineage>
</organism>
<reference evidence="1 2" key="1">
    <citation type="submission" date="2016-10" db="EMBL/GenBank/DDBJ databases">
        <authorList>
            <person name="de Groot N.N."/>
        </authorList>
    </citation>
    <scope>NUCLEOTIDE SEQUENCE [LARGE SCALE GENOMIC DNA]</scope>
    <source>
        <strain evidence="1 2">CGMCC 1.12097</strain>
    </source>
</reference>
<name>A0A1G5Z4T4_9HYPH</name>
<sequence length="71" mass="7968">MDGKRLDHKLDCKACGTILMDIPDKAEEHTAIHCSLCGAYLGEWGELQDDFQKQAGHTQAFDLNHGNIRKK</sequence>
<dbReference type="Proteomes" id="UP000198588">
    <property type="component" value="Unassembled WGS sequence"/>
</dbReference>
<evidence type="ECO:0000313" key="1">
    <source>
        <dbReference type="EMBL" id="SDA89550.1"/>
    </source>
</evidence>
<dbReference type="OrthoDB" id="8086074at2"/>
<gene>
    <name evidence="1" type="ORF">SAMN02927914_04233</name>
</gene>